<dbReference type="EMBL" id="DUZY01000001">
    <property type="protein sequence ID" value="DAD18906.1"/>
    <property type="molecule type" value="Genomic_DNA"/>
</dbReference>
<keyword evidence="3" id="KW-1185">Reference proteome</keyword>
<feature type="signal peptide" evidence="1">
    <location>
        <begin position="1"/>
        <end position="24"/>
    </location>
</feature>
<gene>
    <name evidence="2" type="ORF">HUJ06_020369</name>
</gene>
<accession>A0A822XIU0</accession>
<evidence type="ECO:0000256" key="1">
    <source>
        <dbReference type="SAM" id="SignalP"/>
    </source>
</evidence>
<evidence type="ECO:0000313" key="2">
    <source>
        <dbReference type="EMBL" id="DAD18906.1"/>
    </source>
</evidence>
<dbReference type="Proteomes" id="UP000607653">
    <property type="component" value="Unassembled WGS sequence"/>
</dbReference>
<sequence length="49" mass="5324">MNRNVASIPFLFLFIVSIQSASRALQPSACDLGRQNGLKGVQPREHAAN</sequence>
<keyword evidence="1" id="KW-0732">Signal</keyword>
<feature type="chain" id="PRO_5032319586" evidence="1">
    <location>
        <begin position="25"/>
        <end position="49"/>
    </location>
</feature>
<evidence type="ECO:0000313" key="3">
    <source>
        <dbReference type="Proteomes" id="UP000607653"/>
    </source>
</evidence>
<reference evidence="2 3" key="1">
    <citation type="journal article" date="2020" name="Mol. Biol. Evol.">
        <title>Distinct Expression and Methylation Patterns for Genes with Different Fates following a Single Whole-Genome Duplication in Flowering Plants.</title>
        <authorList>
            <person name="Shi T."/>
            <person name="Rahmani R.S."/>
            <person name="Gugger P.F."/>
            <person name="Wang M."/>
            <person name="Li H."/>
            <person name="Zhang Y."/>
            <person name="Li Z."/>
            <person name="Wang Q."/>
            <person name="Van de Peer Y."/>
            <person name="Marchal K."/>
            <person name="Chen J."/>
        </authorList>
    </citation>
    <scope>NUCLEOTIDE SEQUENCE [LARGE SCALE GENOMIC DNA]</scope>
    <source>
        <tissue evidence="2">Leaf</tissue>
    </source>
</reference>
<comment type="caution">
    <text evidence="2">The sequence shown here is derived from an EMBL/GenBank/DDBJ whole genome shotgun (WGS) entry which is preliminary data.</text>
</comment>
<organism evidence="2 3">
    <name type="scientific">Nelumbo nucifera</name>
    <name type="common">Sacred lotus</name>
    <dbReference type="NCBI Taxonomy" id="4432"/>
    <lineage>
        <taxon>Eukaryota</taxon>
        <taxon>Viridiplantae</taxon>
        <taxon>Streptophyta</taxon>
        <taxon>Embryophyta</taxon>
        <taxon>Tracheophyta</taxon>
        <taxon>Spermatophyta</taxon>
        <taxon>Magnoliopsida</taxon>
        <taxon>Proteales</taxon>
        <taxon>Nelumbonaceae</taxon>
        <taxon>Nelumbo</taxon>
    </lineage>
</organism>
<dbReference type="AlphaFoldDB" id="A0A822XIU0"/>
<proteinExistence type="predicted"/>
<protein>
    <submittedName>
        <fullName evidence="2">Uncharacterized protein</fullName>
    </submittedName>
</protein>
<name>A0A822XIU0_NELNU</name>